<protein>
    <submittedName>
        <fullName evidence="1">Uncharacterized protein</fullName>
    </submittedName>
</protein>
<keyword evidence="2" id="KW-1185">Reference proteome</keyword>
<reference evidence="1 2" key="1">
    <citation type="submission" date="2017-04" db="EMBL/GenBank/DDBJ databases">
        <title>Kefir bacterial isolates.</title>
        <authorList>
            <person name="Kim Y."/>
            <person name="Blasche S."/>
            <person name="Patil K.R."/>
        </authorList>
    </citation>
    <scope>NUCLEOTIDE SEQUENCE [LARGE SCALE GENOMIC DNA]</scope>
    <source>
        <strain evidence="1 2">KR-2</strain>
    </source>
</reference>
<comment type="caution">
    <text evidence="1">The sequence shown here is derived from an EMBL/GenBank/DDBJ whole genome shotgun (WGS) entry which is preliminary data.</text>
</comment>
<sequence length="103" mass="11324">MLGYVEEGEELADESALQQAGEQLVRIFATDLPSSYRERGHALEALFRTVLDHAQSLALEVHFMPAGVARVKNTSTHPAVMAYIAAQHVVGARRAAMDLYNSR</sequence>
<evidence type="ECO:0000313" key="1">
    <source>
        <dbReference type="EMBL" id="PAL29164.1"/>
    </source>
</evidence>
<organism evidence="1 2">
    <name type="scientific">Acetobacter syzygii</name>
    <dbReference type="NCBI Taxonomy" id="146476"/>
    <lineage>
        <taxon>Bacteria</taxon>
        <taxon>Pseudomonadati</taxon>
        <taxon>Pseudomonadota</taxon>
        <taxon>Alphaproteobacteria</taxon>
        <taxon>Acetobacterales</taxon>
        <taxon>Acetobacteraceae</taxon>
        <taxon>Acetobacter</taxon>
    </lineage>
</organism>
<proteinExistence type="predicted"/>
<name>A0A270BWE0_9PROT</name>
<dbReference type="AlphaFoldDB" id="A0A270BWE0"/>
<accession>A0A270BWE0</accession>
<evidence type="ECO:0000313" key="2">
    <source>
        <dbReference type="Proteomes" id="UP000216033"/>
    </source>
</evidence>
<gene>
    <name evidence="1" type="ORF">B9K05_00370</name>
</gene>
<dbReference type="EMBL" id="NDFP01000001">
    <property type="protein sequence ID" value="PAL29164.1"/>
    <property type="molecule type" value="Genomic_DNA"/>
</dbReference>
<dbReference type="Proteomes" id="UP000216033">
    <property type="component" value="Unassembled WGS sequence"/>
</dbReference>